<dbReference type="PANTHER" id="PTHR30501">
    <property type="entry name" value="UPF0597 PROTEIN YHAM"/>
    <property type="match status" value="1"/>
</dbReference>
<evidence type="ECO:0000259" key="2">
    <source>
        <dbReference type="Pfam" id="PF03313"/>
    </source>
</evidence>
<gene>
    <name evidence="3" type="ORF">IAB46_03825</name>
</gene>
<dbReference type="EMBL" id="DVIT01000014">
    <property type="protein sequence ID" value="HIS46686.1"/>
    <property type="molecule type" value="Genomic_DNA"/>
</dbReference>
<name>A0A9D1F363_9FIRM</name>
<dbReference type="PIRSF" id="PIRSF006054">
    <property type="entry name" value="UCP006054"/>
    <property type="match status" value="1"/>
</dbReference>
<proteinExistence type="inferred from homology"/>
<protein>
    <recommendedName>
        <fullName evidence="1">UPF0597 protein IAB46_03825</fullName>
    </recommendedName>
</protein>
<dbReference type="Proteomes" id="UP000823927">
    <property type="component" value="Unassembled WGS sequence"/>
</dbReference>
<evidence type="ECO:0000256" key="1">
    <source>
        <dbReference type="HAMAP-Rule" id="MF_01845"/>
    </source>
</evidence>
<sequence length="422" mass="44612">MNREIYNGCLELLRKELVPAFGCTEPIAIAYASAVARDVLGALPERMIVSCSGNIIKNVKGVIVPATGGLKGIEAAAVVGAVGGDAKEKLEVLHKVVKEDCILAKDLIRQGICQVKLLDSDEKLHIIVEAFAGSDRVLVELKHHHTQIVCIEKNGEVLKKEDCLSGTAESDVPEFLDFQEIYEFAQCVKPEDVEEILDRQITYNTQIAEYGMTHAYGANVGATLVEEYGSSINVMARALPAAGSDARMGGCELPVVINSGSGNQGMTVSLPVVAYARELKVSKEKLYRALCISNLTAIYQKSQIGRLSAYCGAVSAGAGAGAGITYLMGGGVEEIESVVTNTLANVAGILCDGAKASCAAKIASSVEAALMAIQLTFRGKSFCAGDGIVKNDADVTVKEVGKIAREGMQETDHVILNVMVEA</sequence>
<dbReference type="PANTHER" id="PTHR30501:SF2">
    <property type="entry name" value="UPF0597 PROTEIN YHAM"/>
    <property type="match status" value="1"/>
</dbReference>
<dbReference type="InterPro" id="IPR005130">
    <property type="entry name" value="Ser_deHydtase-like_asu"/>
</dbReference>
<comment type="similarity">
    <text evidence="1">Belongs to the UPF0597 family.</text>
</comment>
<dbReference type="Pfam" id="PF03313">
    <property type="entry name" value="SDH_alpha"/>
    <property type="match status" value="1"/>
</dbReference>
<dbReference type="GO" id="GO:0019450">
    <property type="term" value="P:L-cysteine catabolic process to pyruvate"/>
    <property type="evidence" value="ECO:0007669"/>
    <property type="project" value="TreeGrafter"/>
</dbReference>
<dbReference type="InterPro" id="IPR021144">
    <property type="entry name" value="UPF0597"/>
</dbReference>
<comment type="caution">
    <text evidence="3">The sequence shown here is derived from an EMBL/GenBank/DDBJ whole genome shotgun (WGS) entry which is preliminary data.</text>
</comment>
<accession>A0A9D1F363</accession>
<evidence type="ECO:0000313" key="4">
    <source>
        <dbReference type="Proteomes" id="UP000823927"/>
    </source>
</evidence>
<organism evidence="3 4">
    <name type="scientific">Candidatus Scybalocola faecigallinarum</name>
    <dbReference type="NCBI Taxonomy" id="2840941"/>
    <lineage>
        <taxon>Bacteria</taxon>
        <taxon>Bacillati</taxon>
        <taxon>Bacillota</taxon>
        <taxon>Clostridia</taxon>
        <taxon>Lachnospirales</taxon>
        <taxon>Lachnospiraceae</taxon>
        <taxon>Lachnospiraceae incertae sedis</taxon>
        <taxon>Candidatus Scybalocola (ex Gilroy et al. 2021)</taxon>
    </lineage>
</organism>
<evidence type="ECO:0000313" key="3">
    <source>
        <dbReference type="EMBL" id="HIS46686.1"/>
    </source>
</evidence>
<reference evidence="3" key="1">
    <citation type="submission" date="2020-10" db="EMBL/GenBank/DDBJ databases">
        <authorList>
            <person name="Gilroy R."/>
        </authorList>
    </citation>
    <scope>NUCLEOTIDE SEQUENCE</scope>
    <source>
        <strain evidence="3">CHK178-757</strain>
    </source>
</reference>
<dbReference type="AlphaFoldDB" id="A0A9D1F363"/>
<feature type="domain" description="Serine dehydratase-like alpha subunit" evidence="2">
    <location>
        <begin position="89"/>
        <end position="417"/>
    </location>
</feature>
<reference evidence="3" key="2">
    <citation type="journal article" date="2021" name="PeerJ">
        <title>Extensive microbial diversity within the chicken gut microbiome revealed by metagenomics and culture.</title>
        <authorList>
            <person name="Gilroy R."/>
            <person name="Ravi A."/>
            <person name="Getino M."/>
            <person name="Pursley I."/>
            <person name="Horton D.L."/>
            <person name="Alikhan N.F."/>
            <person name="Baker D."/>
            <person name="Gharbi K."/>
            <person name="Hall N."/>
            <person name="Watson M."/>
            <person name="Adriaenssens E.M."/>
            <person name="Foster-Nyarko E."/>
            <person name="Jarju S."/>
            <person name="Secka A."/>
            <person name="Antonio M."/>
            <person name="Oren A."/>
            <person name="Chaudhuri R.R."/>
            <person name="La Ragione R."/>
            <person name="Hildebrand F."/>
            <person name="Pallen M.J."/>
        </authorList>
    </citation>
    <scope>NUCLEOTIDE SEQUENCE</scope>
    <source>
        <strain evidence="3">CHK178-757</strain>
    </source>
</reference>
<dbReference type="HAMAP" id="MF_01845">
    <property type="entry name" value="UPF0597"/>
    <property type="match status" value="1"/>
</dbReference>
<dbReference type="GO" id="GO:0080146">
    <property type="term" value="F:L-cysteine desulfhydrase activity"/>
    <property type="evidence" value="ECO:0007669"/>
    <property type="project" value="TreeGrafter"/>
</dbReference>